<dbReference type="AlphaFoldDB" id="A0A0K1JLN9"/>
<accession>A0A0K1JLN9</accession>
<keyword evidence="2" id="KW-1185">Reference proteome</keyword>
<organism evidence="1 2">
    <name type="scientific">Luteipulveratus mongoliensis</name>
    <dbReference type="NCBI Taxonomy" id="571913"/>
    <lineage>
        <taxon>Bacteria</taxon>
        <taxon>Bacillati</taxon>
        <taxon>Actinomycetota</taxon>
        <taxon>Actinomycetes</taxon>
        <taxon>Micrococcales</taxon>
        <taxon>Dermacoccaceae</taxon>
        <taxon>Luteipulveratus</taxon>
    </lineage>
</organism>
<dbReference type="RefSeq" id="WP_052594168.1">
    <property type="nucleotide sequence ID" value="NZ_CP011112.1"/>
</dbReference>
<dbReference type="KEGG" id="lmoi:VV02_19360"/>
<reference evidence="1 2" key="1">
    <citation type="submission" date="2015-03" db="EMBL/GenBank/DDBJ databases">
        <title>Luteipulveratus halotolerans sp. nov., a novel actinobacterium (Dermacoccaceae) from Sarawak, Malaysia.</title>
        <authorList>
            <person name="Juboi H."/>
            <person name="Basik A."/>
            <person name="Shamsul S.S."/>
            <person name="Arnold P."/>
            <person name="Schmitt E.K."/>
            <person name="Sanglier J.-J."/>
            <person name="Yeo T."/>
        </authorList>
    </citation>
    <scope>NUCLEOTIDE SEQUENCE [LARGE SCALE GENOMIC DNA]</scope>
    <source>
        <strain evidence="1 2">MN07-A0370</strain>
    </source>
</reference>
<dbReference type="Proteomes" id="UP000066480">
    <property type="component" value="Chromosome"/>
</dbReference>
<evidence type="ECO:0000313" key="1">
    <source>
        <dbReference type="EMBL" id="AKU17495.1"/>
    </source>
</evidence>
<sequence>MEVTFRRTGERRYAVEVRRERAEDLIMSPAPGYDAHLPHDMVHFMVEQHWGLRDGVYGQVAAGGDAGTFHPLDAPTTKRWRKQTERRNALSGQDIGRSEQLAAVMFARWCTVRLGKPEPAWFADGARRADVSEEDTQGCLPALDVVAARWETVGIGESMSIPWPWPER</sequence>
<dbReference type="STRING" id="571913.VV02_19360"/>
<name>A0A0K1JLN9_9MICO</name>
<dbReference type="OrthoDB" id="4170613at2"/>
<evidence type="ECO:0000313" key="2">
    <source>
        <dbReference type="Proteomes" id="UP000066480"/>
    </source>
</evidence>
<proteinExistence type="predicted"/>
<protein>
    <submittedName>
        <fullName evidence="1">Uncharacterized protein</fullName>
    </submittedName>
</protein>
<gene>
    <name evidence="1" type="ORF">VV02_19360</name>
</gene>
<dbReference type="EMBL" id="CP011112">
    <property type="protein sequence ID" value="AKU17495.1"/>
    <property type="molecule type" value="Genomic_DNA"/>
</dbReference>